<evidence type="ECO:0000313" key="5">
    <source>
        <dbReference type="Proteomes" id="UP000239001"/>
    </source>
</evidence>
<protein>
    <submittedName>
        <fullName evidence="4">Gluconolaconase</fullName>
    </submittedName>
</protein>
<reference evidence="4 5" key="1">
    <citation type="submission" date="2018-03" db="EMBL/GenBank/DDBJ databases">
        <title>The ancient ancestry and fast evolution of plastids.</title>
        <authorList>
            <person name="Moore K.R."/>
            <person name="Magnabosco C."/>
            <person name="Momper L."/>
            <person name="Gold D.A."/>
            <person name="Bosak T."/>
            <person name="Fournier G.P."/>
        </authorList>
    </citation>
    <scope>NUCLEOTIDE SEQUENCE [LARGE SCALE GENOMIC DNA]</scope>
    <source>
        <strain evidence="4 5">CCALA 016</strain>
    </source>
</reference>
<dbReference type="RefSeq" id="WP_106455717.1">
    <property type="nucleotide sequence ID" value="NZ_PXOH01000003.1"/>
</dbReference>
<accession>A0A2T1M2E1</accession>
<dbReference type="InterPro" id="IPR017996">
    <property type="entry name" value="MRJP/yellow-related"/>
</dbReference>
<name>A0A2T1M2E1_9CHRO</name>
<organism evidence="4 5">
    <name type="scientific">Aphanothece hegewaldii CCALA 016</name>
    <dbReference type="NCBI Taxonomy" id="2107694"/>
    <lineage>
        <taxon>Bacteria</taxon>
        <taxon>Bacillati</taxon>
        <taxon>Cyanobacteriota</taxon>
        <taxon>Cyanophyceae</taxon>
        <taxon>Oscillatoriophycideae</taxon>
        <taxon>Chroococcales</taxon>
        <taxon>Aphanothecaceae</taxon>
        <taxon>Aphanothece</taxon>
    </lineage>
</organism>
<dbReference type="PANTHER" id="PTHR10009">
    <property type="entry name" value="PROTEIN YELLOW-RELATED"/>
    <property type="match status" value="1"/>
</dbReference>
<dbReference type="EMBL" id="PXOH01000003">
    <property type="protein sequence ID" value="PSF38795.1"/>
    <property type="molecule type" value="Genomic_DNA"/>
</dbReference>
<evidence type="ECO:0000256" key="2">
    <source>
        <dbReference type="ARBA" id="ARBA00022525"/>
    </source>
</evidence>
<evidence type="ECO:0000256" key="1">
    <source>
        <dbReference type="ARBA" id="ARBA00004613"/>
    </source>
</evidence>
<dbReference type="GO" id="GO:0005576">
    <property type="term" value="C:extracellular region"/>
    <property type="evidence" value="ECO:0007669"/>
    <property type="project" value="UniProtKB-SubCell"/>
</dbReference>
<dbReference type="Proteomes" id="UP000239001">
    <property type="component" value="Unassembled WGS sequence"/>
</dbReference>
<gene>
    <name evidence="4" type="ORF">C7H19_03655</name>
</gene>
<feature type="signal peptide" evidence="3">
    <location>
        <begin position="1"/>
        <end position="23"/>
    </location>
</feature>
<dbReference type="PANTHER" id="PTHR10009:SF18">
    <property type="entry name" value="PROTEIN YELLOW-LIKE PROTEIN"/>
    <property type="match status" value="1"/>
</dbReference>
<comment type="subcellular location">
    <subcellularLocation>
        <location evidence="1">Secreted</location>
    </subcellularLocation>
</comment>
<keyword evidence="2" id="KW-0964">Secreted</keyword>
<reference evidence="4 5" key="2">
    <citation type="submission" date="2018-03" db="EMBL/GenBank/DDBJ databases">
        <authorList>
            <person name="Keele B.F."/>
        </authorList>
    </citation>
    <scope>NUCLEOTIDE SEQUENCE [LARGE SCALE GENOMIC DNA]</scope>
    <source>
        <strain evidence="4 5">CCALA 016</strain>
    </source>
</reference>
<feature type="chain" id="PRO_5015729222" evidence="3">
    <location>
        <begin position="24"/>
        <end position="397"/>
    </location>
</feature>
<dbReference type="Pfam" id="PF03022">
    <property type="entry name" value="MRJP"/>
    <property type="match status" value="1"/>
</dbReference>
<dbReference type="SUPFAM" id="SSF63829">
    <property type="entry name" value="Calcium-dependent phosphotriesterase"/>
    <property type="match status" value="1"/>
</dbReference>
<sequence>MKRFKLLIISFLAMLSFTATVYAQTRQNVNPQTTTQAALPQAKIIGQIEPVVQFTGPMPTGVTVSQEGRIFVNFPKWGDKVDFTVAEIKNGQPVAYPNAEINQTNPNDQSKTFVSVQSVVIDPKNRLWVLDTGSINFGPTTYGGPKLVGIDLSQNRIIKTILFPQEVALPTTYLNDIRFDLRRGQSGMAYITDSSSNGANGIIVVDLESGRSWRRLNDHPSTKAVSGFMPSVEGQIVMERMPNQPPKPITMGSDGIAISADGKQLYYCPLAGRKLYSVSVDALSNEQLSDEQVAKTVVDLGEKGGGSDGLESDAQNRVYLTNYEQNAIQRRLPNGQIETLVHDPRVLWPDTLSLASNGYLYFTANQLHRQARYQNGQDLRAKPYSLMRVRLDAQPIK</sequence>
<keyword evidence="5" id="KW-1185">Reference proteome</keyword>
<dbReference type="InterPro" id="IPR011042">
    <property type="entry name" value="6-blade_b-propeller_TolB-like"/>
</dbReference>
<keyword evidence="3" id="KW-0732">Signal</keyword>
<comment type="caution">
    <text evidence="4">The sequence shown here is derived from an EMBL/GenBank/DDBJ whole genome shotgun (WGS) entry which is preliminary data.</text>
</comment>
<dbReference type="Gene3D" id="2.120.10.30">
    <property type="entry name" value="TolB, C-terminal domain"/>
    <property type="match status" value="1"/>
</dbReference>
<evidence type="ECO:0000256" key="3">
    <source>
        <dbReference type="SAM" id="SignalP"/>
    </source>
</evidence>
<dbReference type="AlphaFoldDB" id="A0A2T1M2E1"/>
<proteinExistence type="predicted"/>
<evidence type="ECO:0000313" key="4">
    <source>
        <dbReference type="EMBL" id="PSF38795.1"/>
    </source>
</evidence>
<dbReference type="OrthoDB" id="9797664at2"/>